<evidence type="ECO:0000313" key="2">
    <source>
        <dbReference type="EMBL" id="RAJ33071.1"/>
    </source>
</evidence>
<protein>
    <submittedName>
        <fullName evidence="2">Serine/threonine protein phosphatase 1</fullName>
    </submittedName>
</protein>
<dbReference type="EMBL" id="QLLR01000005">
    <property type="protein sequence ID" value="RAJ33071.1"/>
    <property type="molecule type" value="Genomic_DNA"/>
</dbReference>
<dbReference type="GO" id="GO:0016787">
    <property type="term" value="F:hydrolase activity"/>
    <property type="evidence" value="ECO:0007669"/>
    <property type="project" value="InterPro"/>
</dbReference>
<comment type="caution">
    <text evidence="2">The sequence shown here is derived from an EMBL/GenBank/DDBJ whole genome shotgun (WGS) entry which is preliminary data.</text>
</comment>
<gene>
    <name evidence="2" type="ORF">LY11_01761</name>
</gene>
<proteinExistence type="predicted"/>
<dbReference type="AlphaFoldDB" id="A0A327SVP7"/>
<dbReference type="InterPro" id="IPR029052">
    <property type="entry name" value="Metallo-depent_PP-like"/>
</dbReference>
<dbReference type="Proteomes" id="UP000249754">
    <property type="component" value="Unassembled WGS sequence"/>
</dbReference>
<dbReference type="InterPro" id="IPR004843">
    <property type="entry name" value="Calcineurin-like_PHP"/>
</dbReference>
<feature type="domain" description="Calcineurin-like phosphoesterase" evidence="1">
    <location>
        <begin position="4"/>
        <end position="119"/>
    </location>
</feature>
<dbReference type="SUPFAM" id="SSF56300">
    <property type="entry name" value="Metallo-dependent phosphatases"/>
    <property type="match status" value="1"/>
</dbReference>
<organism evidence="2 3">
    <name type="scientific">Pedobacter cryoconitis</name>
    <dbReference type="NCBI Taxonomy" id="188932"/>
    <lineage>
        <taxon>Bacteria</taxon>
        <taxon>Pseudomonadati</taxon>
        <taxon>Bacteroidota</taxon>
        <taxon>Sphingobacteriia</taxon>
        <taxon>Sphingobacteriales</taxon>
        <taxon>Sphingobacteriaceae</taxon>
        <taxon>Pedobacter</taxon>
    </lineage>
</organism>
<evidence type="ECO:0000259" key="1">
    <source>
        <dbReference type="Pfam" id="PF00149"/>
    </source>
</evidence>
<name>A0A327SVP7_9SPHI</name>
<accession>A0A327SVP7</accession>
<reference evidence="2 3" key="1">
    <citation type="submission" date="2018-06" db="EMBL/GenBank/DDBJ databases">
        <title>Genomic Encyclopedia of Archaeal and Bacterial Type Strains, Phase II (KMG-II): from individual species to whole genera.</title>
        <authorList>
            <person name="Goeker M."/>
        </authorList>
    </citation>
    <scope>NUCLEOTIDE SEQUENCE [LARGE SCALE GENOMIC DNA]</scope>
    <source>
        <strain evidence="2 3">DSM 14825</strain>
    </source>
</reference>
<dbReference type="Pfam" id="PF00149">
    <property type="entry name" value="Metallophos"/>
    <property type="match status" value="1"/>
</dbReference>
<evidence type="ECO:0000313" key="3">
    <source>
        <dbReference type="Proteomes" id="UP000249754"/>
    </source>
</evidence>
<sequence>MYENTIFLKGNHEAEMITYMLSGHNKYWTDQGGYQTLENFKSNQSDLNKAVGWLQDMPLTFGNKSIMVTHAGISATEAPFEESNFDGVLWNRLPLKNIDKIQIHGHTPLKARKPEFNEDSQSWNIDTGAAYGYGLTALRLSASGKLIEIVHIETDQRDLQL</sequence>
<dbReference type="Gene3D" id="3.60.21.10">
    <property type="match status" value="1"/>
</dbReference>